<sequence>MAYYFIHRFGRSPLTLGYSLAAADVVLAPFVPSDTARGGGIMFPVTRSVAQAAGSEPGPTADRLGAFLVLVSFHATYTASGMFLTGMAANPLIAEFAAKGAHVELTWGRWLAGSIVPGLLTLTLVPRLIRRVVTPTIADIGLVRAHARDELAALGPVRGAERWLVIVMLGVMTGWVTSPLHGLHNTVVALTGVCVLLLAGVLTWDDLLSERRAWDALIWFAPLLMMADALNEAGVIKVLSAAFFAGLAGWPWLAAFPLLAVAYLYLHYGFASMTAHVTALYPSFIAAAVLVGAPPLVAALVLAYFSNLDACLTHYGTGSAPVFFGAGYLSQGTWWKVGFLVSVLNLGIWLGVGMAWWKVLGWW</sequence>
<dbReference type="InParanoid" id="W0RFV0"/>
<dbReference type="HOGENOM" id="CLU_005170_7_3_0"/>
<keyword evidence="4 6" id="KW-1133">Transmembrane helix</keyword>
<feature type="transmembrane region" description="Helical" evidence="6">
    <location>
        <begin position="312"/>
        <end position="330"/>
    </location>
</feature>
<evidence type="ECO:0000256" key="3">
    <source>
        <dbReference type="ARBA" id="ARBA00022692"/>
    </source>
</evidence>
<feature type="transmembrane region" description="Helical" evidence="6">
    <location>
        <begin position="242"/>
        <end position="266"/>
    </location>
</feature>
<gene>
    <name evidence="7" type="ORF">J421_1770</name>
</gene>
<feature type="transmembrane region" description="Helical" evidence="6">
    <location>
        <begin position="64"/>
        <end position="87"/>
    </location>
</feature>
<dbReference type="eggNOG" id="COG0471">
    <property type="taxonomic scope" value="Bacteria"/>
</dbReference>
<dbReference type="KEGG" id="gba:J421_1770"/>
<dbReference type="EMBL" id="CP007128">
    <property type="protein sequence ID" value="AHG89307.1"/>
    <property type="molecule type" value="Genomic_DNA"/>
</dbReference>
<organism evidence="7 8">
    <name type="scientific">Gemmatirosa kalamazoonensis</name>
    <dbReference type="NCBI Taxonomy" id="861299"/>
    <lineage>
        <taxon>Bacteria</taxon>
        <taxon>Pseudomonadati</taxon>
        <taxon>Gemmatimonadota</taxon>
        <taxon>Gemmatimonadia</taxon>
        <taxon>Gemmatimonadales</taxon>
        <taxon>Gemmatimonadaceae</taxon>
        <taxon>Gemmatirosa</taxon>
    </lineage>
</organism>
<evidence type="ECO:0000256" key="4">
    <source>
        <dbReference type="ARBA" id="ARBA00022989"/>
    </source>
</evidence>
<dbReference type="NCBIfam" id="TIGR00785">
    <property type="entry name" value="dass"/>
    <property type="match status" value="1"/>
</dbReference>
<dbReference type="RefSeq" id="WP_158508705.1">
    <property type="nucleotide sequence ID" value="NZ_CP007128.1"/>
</dbReference>
<dbReference type="InterPro" id="IPR001898">
    <property type="entry name" value="SLC13A/DASS"/>
</dbReference>
<dbReference type="GO" id="GO:0022857">
    <property type="term" value="F:transmembrane transporter activity"/>
    <property type="evidence" value="ECO:0007669"/>
    <property type="project" value="InterPro"/>
</dbReference>
<dbReference type="OrthoDB" id="1401038at2"/>
<dbReference type="Proteomes" id="UP000019151">
    <property type="component" value="Chromosome"/>
</dbReference>
<dbReference type="STRING" id="861299.J421_1770"/>
<reference evidence="7 8" key="1">
    <citation type="journal article" date="2014" name="Genome Announc.">
        <title>Genome Sequence and Methylome of Soil Bacterium Gemmatirosa kalamazoonensis KBS708T, a Member of the Rarely Cultivated Gemmatimonadetes Phylum.</title>
        <authorList>
            <person name="Debruyn J.M."/>
            <person name="Radosevich M."/>
            <person name="Wommack K.E."/>
            <person name="Polson S.W."/>
            <person name="Hauser L.J."/>
            <person name="Fawaz M.N."/>
            <person name="Korlach J."/>
            <person name="Tsai Y.C."/>
        </authorList>
    </citation>
    <scope>NUCLEOTIDE SEQUENCE [LARGE SCALE GENOMIC DNA]</scope>
    <source>
        <strain evidence="7 8">KBS708</strain>
    </source>
</reference>
<feature type="transmembrane region" description="Helical" evidence="6">
    <location>
        <begin position="107"/>
        <end position="125"/>
    </location>
</feature>
<evidence type="ECO:0000256" key="6">
    <source>
        <dbReference type="SAM" id="Phobius"/>
    </source>
</evidence>
<feature type="transmembrane region" description="Helical" evidence="6">
    <location>
        <begin position="337"/>
        <end position="357"/>
    </location>
</feature>
<comment type="similarity">
    <text evidence="2">Belongs to the SLC13A/DASS transporter (TC 2.A.47) family. DIT1 subfamily.</text>
</comment>
<protein>
    <submittedName>
        <fullName evidence="7">Anion transporter</fullName>
    </submittedName>
</protein>
<dbReference type="InterPro" id="IPR030676">
    <property type="entry name" value="CitT-rel"/>
</dbReference>
<comment type="subcellular location">
    <subcellularLocation>
        <location evidence="1">Membrane</location>
        <topology evidence="1">Multi-pass membrane protein</topology>
    </subcellularLocation>
</comment>
<dbReference type="Pfam" id="PF00939">
    <property type="entry name" value="Na_sulph_symp"/>
    <property type="match status" value="1"/>
</dbReference>
<feature type="transmembrane region" description="Helical" evidence="6">
    <location>
        <begin position="278"/>
        <end position="306"/>
    </location>
</feature>
<evidence type="ECO:0000313" key="8">
    <source>
        <dbReference type="Proteomes" id="UP000019151"/>
    </source>
</evidence>
<accession>W0RFV0</accession>
<feature type="transmembrane region" description="Helical" evidence="6">
    <location>
        <begin position="187"/>
        <end position="204"/>
    </location>
</feature>
<evidence type="ECO:0000256" key="1">
    <source>
        <dbReference type="ARBA" id="ARBA00004141"/>
    </source>
</evidence>
<keyword evidence="8" id="KW-1185">Reference proteome</keyword>
<keyword evidence="3 6" id="KW-0812">Transmembrane</keyword>
<evidence type="ECO:0000313" key="7">
    <source>
        <dbReference type="EMBL" id="AHG89307.1"/>
    </source>
</evidence>
<feature type="transmembrane region" description="Helical" evidence="6">
    <location>
        <begin position="216"/>
        <end position="236"/>
    </location>
</feature>
<evidence type="ECO:0000256" key="2">
    <source>
        <dbReference type="ARBA" id="ARBA00007349"/>
    </source>
</evidence>
<keyword evidence="5 6" id="KW-0472">Membrane</keyword>
<evidence type="ECO:0000256" key="5">
    <source>
        <dbReference type="ARBA" id="ARBA00023136"/>
    </source>
</evidence>
<name>W0RFV0_9BACT</name>
<dbReference type="GO" id="GO:0016020">
    <property type="term" value="C:membrane"/>
    <property type="evidence" value="ECO:0007669"/>
    <property type="project" value="UniProtKB-SubCell"/>
</dbReference>
<dbReference type="AlphaFoldDB" id="W0RFV0"/>
<proteinExistence type="inferred from homology"/>
<dbReference type="FunCoup" id="W0RFV0">
    <property type="interactions" value="74"/>
</dbReference>
<dbReference type="PANTHER" id="PTHR42826">
    <property type="entry name" value="DICARBOXYLATE TRANSPORTER 2.1, CHLOROPLASTIC"/>
    <property type="match status" value="1"/>
</dbReference>